<evidence type="ECO:0000259" key="10">
    <source>
        <dbReference type="PROSITE" id="PS50994"/>
    </source>
</evidence>
<dbReference type="PANTHER" id="PTHR42648:SF11">
    <property type="entry name" value="TRANSPOSON TY4-P GAG-POL POLYPROTEIN"/>
    <property type="match status" value="1"/>
</dbReference>
<dbReference type="Proteomes" id="UP000257109">
    <property type="component" value="Unassembled WGS sequence"/>
</dbReference>
<sequence>MRLGYVSEKCLLEVAKQNLLNSDEIEKLKLCDNCILWKARRVSFGISLHASSKPFEYALLDLYGLAKIMTCREAQMGTKLKCLRTNNDLEFAAEQFNKFCKKLGIQRHKTIVGTPQQNSLVERMNRTILEKRVRCMLIAYRKLFRGEVVTIVVHLIDRCPSCAIKFKTPMEL</sequence>
<keyword evidence="8" id="KW-0548">Nucleotidyltransferase</keyword>
<evidence type="ECO:0000313" key="12">
    <source>
        <dbReference type="Proteomes" id="UP000257109"/>
    </source>
</evidence>
<proteinExistence type="predicted"/>
<keyword evidence="2" id="KW-0479">Metal-binding</keyword>
<dbReference type="GO" id="GO:0016787">
    <property type="term" value="F:hydrolase activity"/>
    <property type="evidence" value="ECO:0007669"/>
    <property type="project" value="UniProtKB-KW"/>
</dbReference>
<keyword evidence="5" id="KW-0460">Magnesium</keyword>
<evidence type="ECO:0000256" key="8">
    <source>
        <dbReference type="ARBA" id="ARBA00022932"/>
    </source>
</evidence>
<dbReference type="GO" id="GO:0003964">
    <property type="term" value="F:RNA-directed DNA polymerase activity"/>
    <property type="evidence" value="ECO:0007669"/>
    <property type="project" value="UniProtKB-KW"/>
</dbReference>
<reference evidence="11" key="1">
    <citation type="submission" date="2018-05" db="EMBL/GenBank/DDBJ databases">
        <title>Draft genome of Mucuna pruriens seed.</title>
        <authorList>
            <person name="Nnadi N.E."/>
            <person name="Vos R."/>
            <person name="Hasami M.H."/>
            <person name="Devisetty U.K."/>
            <person name="Aguiy J.C."/>
        </authorList>
    </citation>
    <scope>NUCLEOTIDE SEQUENCE [LARGE SCALE GENOMIC DNA]</scope>
    <source>
        <strain evidence="11">JCA_2017</strain>
    </source>
</reference>
<keyword evidence="12" id="KW-1185">Reference proteome</keyword>
<dbReference type="GO" id="GO:0003887">
    <property type="term" value="F:DNA-directed DNA polymerase activity"/>
    <property type="evidence" value="ECO:0007669"/>
    <property type="project" value="UniProtKB-KW"/>
</dbReference>
<name>A0A371H724_MUCPR</name>
<evidence type="ECO:0000256" key="9">
    <source>
        <dbReference type="ARBA" id="ARBA00023172"/>
    </source>
</evidence>
<comment type="caution">
    <text evidence="11">The sequence shown here is derived from an EMBL/GenBank/DDBJ whole genome shotgun (WGS) entry which is preliminary data.</text>
</comment>
<dbReference type="InterPro" id="IPR012337">
    <property type="entry name" value="RNaseH-like_sf"/>
</dbReference>
<evidence type="ECO:0000313" key="11">
    <source>
        <dbReference type="EMBL" id="RDX98600.1"/>
    </source>
</evidence>
<evidence type="ECO:0000256" key="4">
    <source>
        <dbReference type="ARBA" id="ARBA00022801"/>
    </source>
</evidence>
<keyword evidence="8" id="KW-0239">DNA-directed DNA polymerase</keyword>
<dbReference type="GO" id="GO:0004519">
    <property type="term" value="F:endonuclease activity"/>
    <property type="evidence" value="ECO:0007669"/>
    <property type="project" value="UniProtKB-KW"/>
</dbReference>
<keyword evidence="7" id="KW-0695">RNA-directed DNA polymerase</keyword>
<dbReference type="InterPro" id="IPR036397">
    <property type="entry name" value="RNaseH_sf"/>
</dbReference>
<keyword evidence="9" id="KW-0233">DNA recombination</keyword>
<evidence type="ECO:0000256" key="3">
    <source>
        <dbReference type="ARBA" id="ARBA00022759"/>
    </source>
</evidence>
<evidence type="ECO:0000256" key="2">
    <source>
        <dbReference type="ARBA" id="ARBA00022723"/>
    </source>
</evidence>
<dbReference type="InterPro" id="IPR001584">
    <property type="entry name" value="Integrase_cat-core"/>
</dbReference>
<dbReference type="Gene3D" id="3.30.420.10">
    <property type="entry name" value="Ribonuclease H-like superfamily/Ribonuclease H"/>
    <property type="match status" value="1"/>
</dbReference>
<feature type="non-terminal residue" evidence="11">
    <location>
        <position position="1"/>
    </location>
</feature>
<keyword evidence="8" id="KW-0808">Transferase</keyword>
<dbReference type="GO" id="GO:0046872">
    <property type="term" value="F:metal ion binding"/>
    <property type="evidence" value="ECO:0007669"/>
    <property type="project" value="UniProtKB-KW"/>
</dbReference>
<dbReference type="STRING" id="157652.A0A371H724"/>
<protein>
    <recommendedName>
        <fullName evidence="10">Integrase catalytic domain-containing protein</fullName>
    </recommendedName>
</protein>
<keyword evidence="6" id="KW-0229">DNA integration</keyword>
<dbReference type="AlphaFoldDB" id="A0A371H724"/>
<dbReference type="OrthoDB" id="1422884at2759"/>
<dbReference type="PANTHER" id="PTHR42648">
    <property type="entry name" value="TRANSPOSASE, PUTATIVE-RELATED"/>
    <property type="match status" value="1"/>
</dbReference>
<evidence type="ECO:0000256" key="7">
    <source>
        <dbReference type="ARBA" id="ARBA00022918"/>
    </source>
</evidence>
<organism evidence="11 12">
    <name type="scientific">Mucuna pruriens</name>
    <name type="common">Velvet bean</name>
    <name type="synonym">Dolichos pruriens</name>
    <dbReference type="NCBI Taxonomy" id="157652"/>
    <lineage>
        <taxon>Eukaryota</taxon>
        <taxon>Viridiplantae</taxon>
        <taxon>Streptophyta</taxon>
        <taxon>Embryophyta</taxon>
        <taxon>Tracheophyta</taxon>
        <taxon>Spermatophyta</taxon>
        <taxon>Magnoliopsida</taxon>
        <taxon>eudicotyledons</taxon>
        <taxon>Gunneridae</taxon>
        <taxon>Pentapetalae</taxon>
        <taxon>rosids</taxon>
        <taxon>fabids</taxon>
        <taxon>Fabales</taxon>
        <taxon>Fabaceae</taxon>
        <taxon>Papilionoideae</taxon>
        <taxon>50 kb inversion clade</taxon>
        <taxon>NPAAA clade</taxon>
        <taxon>indigoferoid/millettioid clade</taxon>
        <taxon>Phaseoleae</taxon>
        <taxon>Mucuna</taxon>
    </lineage>
</organism>
<evidence type="ECO:0000256" key="1">
    <source>
        <dbReference type="ARBA" id="ARBA00022722"/>
    </source>
</evidence>
<dbReference type="GO" id="GO:0003676">
    <property type="term" value="F:nucleic acid binding"/>
    <property type="evidence" value="ECO:0007669"/>
    <property type="project" value="InterPro"/>
</dbReference>
<dbReference type="GO" id="GO:0006310">
    <property type="term" value="P:DNA recombination"/>
    <property type="evidence" value="ECO:0007669"/>
    <property type="project" value="UniProtKB-KW"/>
</dbReference>
<keyword evidence="3" id="KW-0255">Endonuclease</keyword>
<dbReference type="GO" id="GO:0015074">
    <property type="term" value="P:DNA integration"/>
    <property type="evidence" value="ECO:0007669"/>
    <property type="project" value="UniProtKB-KW"/>
</dbReference>
<dbReference type="EMBL" id="QJKJ01003414">
    <property type="protein sequence ID" value="RDX98600.1"/>
    <property type="molecule type" value="Genomic_DNA"/>
</dbReference>
<keyword evidence="1" id="KW-0540">Nuclease</keyword>
<gene>
    <name evidence="11" type="ORF">CR513_18449</name>
</gene>
<dbReference type="SUPFAM" id="SSF53098">
    <property type="entry name" value="Ribonuclease H-like"/>
    <property type="match status" value="1"/>
</dbReference>
<evidence type="ECO:0000256" key="6">
    <source>
        <dbReference type="ARBA" id="ARBA00022908"/>
    </source>
</evidence>
<keyword evidence="4" id="KW-0378">Hydrolase</keyword>
<evidence type="ECO:0000256" key="5">
    <source>
        <dbReference type="ARBA" id="ARBA00022842"/>
    </source>
</evidence>
<feature type="domain" description="Integrase catalytic" evidence="10">
    <location>
        <begin position="83"/>
        <end position="172"/>
    </location>
</feature>
<dbReference type="InterPro" id="IPR039537">
    <property type="entry name" value="Retrotran_Ty1/copia-like"/>
</dbReference>
<accession>A0A371H724</accession>
<dbReference type="PROSITE" id="PS50994">
    <property type="entry name" value="INTEGRASE"/>
    <property type="match status" value="1"/>
</dbReference>